<proteinExistence type="predicted"/>
<sequence>MPTAVSSVRQCLTEEAARVLDDAVAVARRRSHAQTTSLHAISALLALPSSMLRDACTRARNYSCSLYRQFRALELSVSFSLDRTPSSKSLEEDPPVSNSLMAAIKRSQANQRRHPESFYLLQMHTQQLQTASLLKVELKHFILSILDDPTVSRVFADASFRSSDIKISLLHPPVPQTSRFSRSRCPPIFLCNLTEMCPPGFNFPFLGDGDEDCKRIGEVLARKTKRNPLLMGFCAKSALHIFMESVQRGRGGVLPAEVSGLNIISIEEEISEFLLEGESEEKMVLKFKDLSRMAEQCSCPGIAVNFGELEVFVGDAVSAAAVSFVVLQLTNLLQIHGEKFWLVGVARSSDTYSKFLHLFPTVEKDWDMYLLPMTSATPSVEGFYSISSLMGSFVPFAGFFSTPSEVKNPVSCTSQPLTSCHISNEKHEQEVADIWKLCPTTPPSGCSTSLPSVDTFKGPDVAKVAKVSKSLETDMQNPMANMSLLDCKSSSSSLTSVATDLGLGTLYSSAAEEPNTPILRDHKDHRHCLSDSLSADQSSCAGLNLEGRYDLLDFKSLNLRLTEKVWWQDEAIYAINRTLSLFQSGAGKHCGSHVRGDTWLAFLGPDSVGKKKIASALAEVISGNTGNLISVDLSSQDRVYALNPNFECQKSYYSDVLRRKTVVDYIAGELSKKPHSVVFLENIEKADYLVQTSLFQAIRRGKFPDSHGREISINNTIFLVTSTVYKGGCTFLSEDHAMFSEERILEAKRCQMQLLLGKISEDFKRSGATTVKIAPEQTSNPTSSNKRKLLESSQSSKQGTVSKIQRGDLDTSRSYLDLNMPLQEAEEDINQNDPQSQSSEAWLNDFFSQIDEKVAFKPVNFDALAEKFLKSISIQFQRRVGPELLLEIDYEVMLQILAAAWLSDKKNAVDDWVEDVLGRCFNEAQQKYHAATQCVMKLVACDGNFVEEQALGVCLPAKIYLN</sequence>
<organism evidence="1 2">
    <name type="scientific">Bauhinia variegata</name>
    <name type="common">Purple orchid tree</name>
    <name type="synonym">Phanera variegata</name>
    <dbReference type="NCBI Taxonomy" id="167791"/>
    <lineage>
        <taxon>Eukaryota</taxon>
        <taxon>Viridiplantae</taxon>
        <taxon>Streptophyta</taxon>
        <taxon>Embryophyta</taxon>
        <taxon>Tracheophyta</taxon>
        <taxon>Spermatophyta</taxon>
        <taxon>Magnoliopsida</taxon>
        <taxon>eudicotyledons</taxon>
        <taxon>Gunneridae</taxon>
        <taxon>Pentapetalae</taxon>
        <taxon>rosids</taxon>
        <taxon>fabids</taxon>
        <taxon>Fabales</taxon>
        <taxon>Fabaceae</taxon>
        <taxon>Cercidoideae</taxon>
        <taxon>Cercideae</taxon>
        <taxon>Bauhiniinae</taxon>
        <taxon>Bauhinia</taxon>
    </lineage>
</organism>
<evidence type="ECO:0000313" key="2">
    <source>
        <dbReference type="Proteomes" id="UP000828941"/>
    </source>
</evidence>
<gene>
    <name evidence="1" type="ORF">L6164_008086</name>
</gene>
<reference evidence="1 2" key="1">
    <citation type="journal article" date="2022" name="DNA Res.">
        <title>Chromosomal-level genome assembly of the orchid tree Bauhinia variegata (Leguminosae; Cercidoideae) supports the allotetraploid origin hypothesis of Bauhinia.</title>
        <authorList>
            <person name="Zhong Y."/>
            <person name="Chen Y."/>
            <person name="Zheng D."/>
            <person name="Pang J."/>
            <person name="Liu Y."/>
            <person name="Luo S."/>
            <person name="Meng S."/>
            <person name="Qian L."/>
            <person name="Wei D."/>
            <person name="Dai S."/>
            <person name="Zhou R."/>
        </authorList>
    </citation>
    <scope>NUCLEOTIDE SEQUENCE [LARGE SCALE GENOMIC DNA]</scope>
    <source>
        <strain evidence="1">BV-YZ2020</strain>
    </source>
</reference>
<protein>
    <submittedName>
        <fullName evidence="1">Uncharacterized protein</fullName>
    </submittedName>
</protein>
<keyword evidence="2" id="KW-1185">Reference proteome</keyword>
<dbReference type="EMBL" id="CM039429">
    <property type="protein sequence ID" value="KAI4347262.1"/>
    <property type="molecule type" value="Genomic_DNA"/>
</dbReference>
<comment type="caution">
    <text evidence="1">The sequence shown here is derived from an EMBL/GenBank/DDBJ whole genome shotgun (WGS) entry which is preliminary data.</text>
</comment>
<dbReference type="Proteomes" id="UP000828941">
    <property type="component" value="Chromosome 4"/>
</dbReference>
<evidence type="ECO:0000313" key="1">
    <source>
        <dbReference type="EMBL" id="KAI4347262.1"/>
    </source>
</evidence>
<name>A0ACB9PEM7_BAUVA</name>
<accession>A0ACB9PEM7</accession>